<sequence>MSKKTKEERIKTLKATQEARKQETLDKVNKAIERLLKTGAKISFQAIAREANVSVPYLYKYPELKERIQQLRSQQRKMPSHQVNQPPVNAKTHSQMVGRLKKRIQQLEEENKELKRKNEALAGQVYRVHTLQEQVERQKDLIVTLESRLKEPPKAEVIPITSKAKAQINDSIKTQLDELGISLNTTLTKTIKGASEDTVLAAVEAVKHQLDKSEVDNPGGLLNKAIKEGWIKPEPTSVPSSPTPKPQIYHSQEDEEKKTLSSKDLAKLSNLFKDK</sequence>
<proteinExistence type="predicted"/>
<evidence type="ECO:0000256" key="2">
    <source>
        <dbReference type="SAM" id="MobiDB-lite"/>
    </source>
</evidence>
<feature type="compositionally biased region" description="Basic and acidic residues" evidence="2">
    <location>
        <begin position="251"/>
        <end position="263"/>
    </location>
</feature>
<dbReference type="RefSeq" id="WP_008274514.1">
    <property type="nucleotide sequence ID" value="NZ_AAXW01000007.1"/>
</dbReference>
<name>A3IMD2_9CHRO</name>
<dbReference type="Proteomes" id="UP000003781">
    <property type="component" value="Unassembled WGS sequence"/>
</dbReference>
<evidence type="ECO:0000256" key="1">
    <source>
        <dbReference type="SAM" id="Coils"/>
    </source>
</evidence>
<accession>A3IMD2</accession>
<keyword evidence="1" id="KW-0175">Coiled coil</keyword>
<reference evidence="3 4" key="1">
    <citation type="submission" date="2007-03" db="EMBL/GenBank/DDBJ databases">
        <authorList>
            <person name="Stal L."/>
            <person name="Ferriera S."/>
            <person name="Johnson J."/>
            <person name="Kravitz S."/>
            <person name="Beeson K."/>
            <person name="Sutton G."/>
            <person name="Rogers Y.-H."/>
            <person name="Friedman R."/>
            <person name="Frazier M."/>
            <person name="Venter J.C."/>
        </authorList>
    </citation>
    <scope>NUCLEOTIDE SEQUENCE [LARGE SCALE GENOMIC DNA]</scope>
    <source>
        <strain evidence="3 4">CCY0110</strain>
    </source>
</reference>
<dbReference type="OrthoDB" id="533336at2"/>
<comment type="caution">
    <text evidence="3">The sequence shown here is derived from an EMBL/GenBank/DDBJ whole genome shotgun (WGS) entry which is preliminary data.</text>
</comment>
<keyword evidence="4" id="KW-1185">Reference proteome</keyword>
<evidence type="ECO:0000313" key="3">
    <source>
        <dbReference type="EMBL" id="EAZ92301.1"/>
    </source>
</evidence>
<protein>
    <submittedName>
        <fullName evidence="3">Tn554-related, transposase C</fullName>
    </submittedName>
</protein>
<dbReference type="eggNOG" id="ENOG5030D09">
    <property type="taxonomic scope" value="Bacteria"/>
</dbReference>
<dbReference type="Pfam" id="PF19776">
    <property type="entry name" value="DUF6262"/>
    <property type="match status" value="1"/>
</dbReference>
<dbReference type="AlphaFoldDB" id="A3IMD2"/>
<gene>
    <name evidence="3" type="ORF">CY0110_28119</name>
</gene>
<dbReference type="EMBL" id="AAXW01000007">
    <property type="protein sequence ID" value="EAZ92301.1"/>
    <property type="molecule type" value="Genomic_DNA"/>
</dbReference>
<feature type="region of interest" description="Disordered" evidence="2">
    <location>
        <begin position="227"/>
        <end position="263"/>
    </location>
</feature>
<dbReference type="InterPro" id="IPR046229">
    <property type="entry name" value="TnpC-like"/>
</dbReference>
<evidence type="ECO:0000313" key="4">
    <source>
        <dbReference type="Proteomes" id="UP000003781"/>
    </source>
</evidence>
<feature type="coiled-coil region" evidence="1">
    <location>
        <begin position="90"/>
        <end position="148"/>
    </location>
</feature>
<organism evidence="3 4">
    <name type="scientific">Crocosphaera chwakensis CCY0110</name>
    <dbReference type="NCBI Taxonomy" id="391612"/>
    <lineage>
        <taxon>Bacteria</taxon>
        <taxon>Bacillati</taxon>
        <taxon>Cyanobacteriota</taxon>
        <taxon>Cyanophyceae</taxon>
        <taxon>Oscillatoriophycideae</taxon>
        <taxon>Chroococcales</taxon>
        <taxon>Aphanothecaceae</taxon>
        <taxon>Crocosphaera</taxon>
        <taxon>Crocosphaera chwakensis</taxon>
    </lineage>
</organism>